<keyword evidence="4 8" id="KW-0540">Nuclease</keyword>
<dbReference type="CDD" id="cd06265">
    <property type="entry name" value="RNase_A_canonical"/>
    <property type="match status" value="1"/>
</dbReference>
<evidence type="ECO:0000256" key="8">
    <source>
        <dbReference type="RuleBase" id="RU000651"/>
    </source>
</evidence>
<keyword evidence="5 8" id="KW-0255">Endonuclease</keyword>
<dbReference type="GO" id="GO:0016787">
    <property type="term" value="F:hydrolase activity"/>
    <property type="evidence" value="ECO:0007669"/>
    <property type="project" value="UniProtKB-KW"/>
</dbReference>
<dbReference type="GO" id="GO:0001525">
    <property type="term" value="P:angiogenesis"/>
    <property type="evidence" value="ECO:0007669"/>
    <property type="project" value="TreeGrafter"/>
</dbReference>
<dbReference type="GO" id="GO:0003676">
    <property type="term" value="F:nucleic acid binding"/>
    <property type="evidence" value="ECO:0007669"/>
    <property type="project" value="InterPro"/>
</dbReference>
<dbReference type="Pfam" id="PF00074">
    <property type="entry name" value="RnaseA"/>
    <property type="match status" value="1"/>
</dbReference>
<dbReference type="GO" id="GO:0050830">
    <property type="term" value="P:defense response to Gram-positive bacterium"/>
    <property type="evidence" value="ECO:0007669"/>
    <property type="project" value="TreeGrafter"/>
</dbReference>
<protein>
    <recommendedName>
        <fullName evidence="9">Ribonuclease A-domain domain-containing protein</fullName>
    </recommendedName>
</protein>
<dbReference type="InterPro" id="IPR001427">
    <property type="entry name" value="RNaseA"/>
</dbReference>
<sequence>MEIHQSAVILLLILSVSSFTHAQPDYIKPRYIKFLNQHYGPSMTVKKCDSVIHENKEFIHSETVNGCKEINTFIQANSDHIRASNQPFPVITCKLQSGERPPHCKYRGVRDSRDIVLRCDHGWPVHYDEGIYRPNNVG</sequence>
<keyword evidence="6 8" id="KW-0378">Hydrolase</keyword>
<evidence type="ECO:0000256" key="6">
    <source>
        <dbReference type="ARBA" id="ARBA00022801"/>
    </source>
</evidence>
<dbReference type="InterPro" id="IPR036816">
    <property type="entry name" value="RNaseA-like_dom_sf"/>
</dbReference>
<evidence type="ECO:0000256" key="4">
    <source>
        <dbReference type="ARBA" id="ARBA00022722"/>
    </source>
</evidence>
<comment type="subcellular location">
    <subcellularLocation>
        <location evidence="1">Secreted</location>
    </subcellularLocation>
</comment>
<dbReference type="InterPro" id="IPR023412">
    <property type="entry name" value="RNaseA_domain"/>
</dbReference>
<feature type="domain" description="Ribonuclease A-domain" evidence="9">
    <location>
        <begin position="27"/>
        <end position="131"/>
    </location>
</feature>
<gene>
    <name evidence="10" type="ORF">ABG768_001635</name>
</gene>
<dbReference type="Gene3D" id="3.10.130.10">
    <property type="entry name" value="Ribonuclease A-like domain"/>
    <property type="match status" value="2"/>
</dbReference>
<accession>A0AAW2A1M0</accession>
<dbReference type="AlphaFoldDB" id="A0AAW2A1M0"/>
<keyword evidence="3" id="KW-0964">Secreted</keyword>
<evidence type="ECO:0000256" key="5">
    <source>
        <dbReference type="ARBA" id="ARBA00022759"/>
    </source>
</evidence>
<dbReference type="GO" id="GO:0004540">
    <property type="term" value="F:RNA nuclease activity"/>
    <property type="evidence" value="ECO:0007669"/>
    <property type="project" value="TreeGrafter"/>
</dbReference>
<reference evidence="10 11" key="1">
    <citation type="submission" date="2024-05" db="EMBL/GenBank/DDBJ databases">
        <title>A high-quality chromosomal-level genome assembly of Topmouth culter (Culter alburnus).</title>
        <authorList>
            <person name="Zhao H."/>
        </authorList>
    </citation>
    <scope>NUCLEOTIDE SEQUENCE [LARGE SCALE GENOMIC DNA]</scope>
    <source>
        <strain evidence="10">CATC2023</strain>
        <tissue evidence="10">Muscle</tissue>
    </source>
</reference>
<evidence type="ECO:0000313" key="10">
    <source>
        <dbReference type="EMBL" id="KAK9967227.1"/>
    </source>
</evidence>
<comment type="caution">
    <text evidence="10">The sequence shown here is derived from an EMBL/GenBank/DDBJ whole genome shotgun (WGS) entry which is preliminary data.</text>
</comment>
<evidence type="ECO:0000256" key="7">
    <source>
        <dbReference type="ARBA" id="ARBA00023157"/>
    </source>
</evidence>
<dbReference type="PANTHER" id="PTHR11437">
    <property type="entry name" value="RIBONUCLEASE"/>
    <property type="match status" value="1"/>
</dbReference>
<dbReference type="PROSITE" id="PS00127">
    <property type="entry name" value="RNASE_PANCREATIC"/>
    <property type="match status" value="1"/>
</dbReference>
<dbReference type="GO" id="GO:0005576">
    <property type="term" value="C:extracellular region"/>
    <property type="evidence" value="ECO:0007669"/>
    <property type="project" value="UniProtKB-SubCell"/>
</dbReference>
<dbReference type="GO" id="GO:0050829">
    <property type="term" value="P:defense response to Gram-negative bacterium"/>
    <property type="evidence" value="ECO:0007669"/>
    <property type="project" value="TreeGrafter"/>
</dbReference>
<evidence type="ECO:0000256" key="3">
    <source>
        <dbReference type="ARBA" id="ARBA00022525"/>
    </source>
</evidence>
<keyword evidence="11" id="KW-1185">Reference proteome</keyword>
<dbReference type="EMBL" id="JAWDJR010000010">
    <property type="protein sequence ID" value="KAK9967227.1"/>
    <property type="molecule type" value="Genomic_DNA"/>
</dbReference>
<dbReference type="SUPFAM" id="SSF54076">
    <property type="entry name" value="RNase A-like"/>
    <property type="match status" value="1"/>
</dbReference>
<dbReference type="InterPro" id="IPR023411">
    <property type="entry name" value="RNaseA_AS"/>
</dbReference>
<feature type="chain" id="PRO_5043105781" description="Ribonuclease A-domain domain-containing protein" evidence="8">
    <location>
        <begin position="23"/>
        <end position="138"/>
    </location>
</feature>
<proteinExistence type="inferred from homology"/>
<evidence type="ECO:0000256" key="1">
    <source>
        <dbReference type="ARBA" id="ARBA00004613"/>
    </source>
</evidence>
<name>A0AAW2A1M0_CULAL</name>
<evidence type="ECO:0000313" key="11">
    <source>
        <dbReference type="Proteomes" id="UP001479290"/>
    </source>
</evidence>
<dbReference type="PANTHER" id="PTHR11437:SF10">
    <property type="entry name" value="ANGIOGENIN-RELATED"/>
    <property type="match status" value="1"/>
</dbReference>
<dbReference type="Proteomes" id="UP001479290">
    <property type="component" value="Unassembled WGS sequence"/>
</dbReference>
<comment type="similarity">
    <text evidence="2 8">Belongs to the pancreatic ribonuclease family.</text>
</comment>
<evidence type="ECO:0000259" key="9">
    <source>
        <dbReference type="SMART" id="SM00092"/>
    </source>
</evidence>
<feature type="signal peptide" evidence="8">
    <location>
        <begin position="1"/>
        <end position="22"/>
    </location>
</feature>
<dbReference type="SMART" id="SM00092">
    <property type="entry name" value="RNAse_Pc"/>
    <property type="match status" value="1"/>
</dbReference>
<organism evidence="10 11">
    <name type="scientific">Culter alburnus</name>
    <name type="common">Topmouth culter</name>
    <dbReference type="NCBI Taxonomy" id="194366"/>
    <lineage>
        <taxon>Eukaryota</taxon>
        <taxon>Metazoa</taxon>
        <taxon>Chordata</taxon>
        <taxon>Craniata</taxon>
        <taxon>Vertebrata</taxon>
        <taxon>Euteleostomi</taxon>
        <taxon>Actinopterygii</taxon>
        <taxon>Neopterygii</taxon>
        <taxon>Teleostei</taxon>
        <taxon>Ostariophysi</taxon>
        <taxon>Cypriniformes</taxon>
        <taxon>Xenocyprididae</taxon>
        <taxon>Xenocypridinae</taxon>
        <taxon>Culter</taxon>
    </lineage>
</organism>
<keyword evidence="8" id="KW-0732">Signal</keyword>
<keyword evidence="7" id="KW-1015">Disulfide bond</keyword>
<dbReference type="GO" id="GO:0004519">
    <property type="term" value="F:endonuclease activity"/>
    <property type="evidence" value="ECO:0007669"/>
    <property type="project" value="UniProtKB-KW"/>
</dbReference>
<evidence type="ECO:0000256" key="2">
    <source>
        <dbReference type="ARBA" id="ARBA00005600"/>
    </source>
</evidence>